<keyword evidence="1" id="KW-0472">Membrane</keyword>
<reference evidence="2 3" key="1">
    <citation type="submission" date="2023-02" db="EMBL/GenBank/DDBJ databases">
        <title>Bacterial whole genomic sequence of Curvibacter sp. HBC61.</title>
        <authorList>
            <person name="Le V."/>
            <person name="Ko S.-R."/>
            <person name="Ahn C.-Y."/>
            <person name="Oh H.-M."/>
        </authorList>
    </citation>
    <scope>NUCLEOTIDE SEQUENCE [LARGE SCALE GENOMIC DNA]</scope>
    <source>
        <strain evidence="2 3">HBC61</strain>
    </source>
</reference>
<proteinExistence type="predicted"/>
<dbReference type="InterPro" id="IPR012902">
    <property type="entry name" value="N_methyl_site"/>
</dbReference>
<name>A0ABT5MSM6_9BURK</name>
<evidence type="ECO:0000313" key="3">
    <source>
        <dbReference type="Proteomes" id="UP001528673"/>
    </source>
</evidence>
<accession>A0ABT5MSM6</accession>
<keyword evidence="3" id="KW-1185">Reference proteome</keyword>
<dbReference type="EMBL" id="JAQSIP010000001">
    <property type="protein sequence ID" value="MDD0837046.1"/>
    <property type="molecule type" value="Genomic_DNA"/>
</dbReference>
<sequence length="268" mass="28316">MSSGLSLVELLIGLVLSAVVVLAAMALWSSTRRSTDTLVGITTLQGQAHQALGVMTQQLQQAGAVELRASPEGASPALQSVVLSEAWEGLDVQGDGLRDGVAVWGEEGGRRPDSFTVSQEHRSAGTTPDCLGAATVAGLGRVDSRFWVSAGVLRCQGSGNASGQPLSNQVEDFQVQYWAREGRGAAQRHQLLRADQLQGRWSQVVAVVLCLQLVSDARASDAALAWSGAALDATAGPRDCQGVAWPRDGRLRVTQRRTVFLHGLGRLL</sequence>
<evidence type="ECO:0008006" key="4">
    <source>
        <dbReference type="Google" id="ProtNLM"/>
    </source>
</evidence>
<gene>
    <name evidence="2" type="ORF">PSQ40_00530</name>
</gene>
<comment type="caution">
    <text evidence="2">The sequence shown here is derived from an EMBL/GenBank/DDBJ whole genome shotgun (WGS) entry which is preliminary data.</text>
</comment>
<dbReference type="Proteomes" id="UP001528673">
    <property type="component" value="Unassembled WGS sequence"/>
</dbReference>
<keyword evidence="1" id="KW-0812">Transmembrane</keyword>
<dbReference type="PROSITE" id="PS00409">
    <property type="entry name" value="PROKAR_NTER_METHYL"/>
    <property type="match status" value="1"/>
</dbReference>
<evidence type="ECO:0000256" key="1">
    <source>
        <dbReference type="SAM" id="Phobius"/>
    </source>
</evidence>
<protein>
    <recommendedName>
        <fullName evidence="4">Prepilin-type cleavage/methylation domain-containing protein</fullName>
    </recommendedName>
</protein>
<keyword evidence="1" id="KW-1133">Transmembrane helix</keyword>
<evidence type="ECO:0000313" key="2">
    <source>
        <dbReference type="EMBL" id="MDD0837046.1"/>
    </source>
</evidence>
<organism evidence="2 3">
    <name type="scientific">Curvibacter cyanobacteriorum</name>
    <dbReference type="NCBI Taxonomy" id="3026422"/>
    <lineage>
        <taxon>Bacteria</taxon>
        <taxon>Pseudomonadati</taxon>
        <taxon>Pseudomonadota</taxon>
        <taxon>Betaproteobacteria</taxon>
        <taxon>Burkholderiales</taxon>
        <taxon>Comamonadaceae</taxon>
        <taxon>Curvibacter</taxon>
    </lineage>
</organism>
<feature type="transmembrane region" description="Helical" evidence="1">
    <location>
        <begin position="6"/>
        <end position="28"/>
    </location>
</feature>